<proteinExistence type="inferred from homology"/>
<evidence type="ECO:0000256" key="3">
    <source>
        <dbReference type="ARBA" id="ARBA00023212"/>
    </source>
</evidence>
<evidence type="ECO:0000313" key="7">
    <source>
        <dbReference type="Proteomes" id="UP001209878"/>
    </source>
</evidence>
<comment type="similarity">
    <text evidence="4">Belongs to the PPP1R35 family.</text>
</comment>
<name>A0AAD9L0J3_RIDPI</name>
<dbReference type="Proteomes" id="UP001209878">
    <property type="component" value="Unassembled WGS sequence"/>
</dbReference>
<feature type="domain" description="Protein phosphatase 1 regulatory subunit 35 C-terminal" evidence="5">
    <location>
        <begin position="238"/>
        <end position="381"/>
    </location>
</feature>
<dbReference type="PANTHER" id="PTHR28625">
    <property type="entry name" value="PROTEIN PHOSPHATASE 1 REGULATORY SUBUNIT 35"/>
    <property type="match status" value="1"/>
</dbReference>
<dbReference type="GO" id="GO:0005814">
    <property type="term" value="C:centriole"/>
    <property type="evidence" value="ECO:0007669"/>
    <property type="project" value="UniProtKB-SubCell"/>
</dbReference>
<dbReference type="GO" id="GO:0045724">
    <property type="term" value="P:positive regulation of cilium assembly"/>
    <property type="evidence" value="ECO:0007669"/>
    <property type="project" value="TreeGrafter"/>
</dbReference>
<dbReference type="Pfam" id="PF15503">
    <property type="entry name" value="PPP1R35_C"/>
    <property type="match status" value="1"/>
</dbReference>
<dbReference type="InterPro" id="IPR029135">
    <property type="entry name" value="PPP1R35_C"/>
</dbReference>
<evidence type="ECO:0000313" key="6">
    <source>
        <dbReference type="EMBL" id="KAK2180816.1"/>
    </source>
</evidence>
<evidence type="ECO:0000256" key="1">
    <source>
        <dbReference type="ARBA" id="ARBA00004114"/>
    </source>
</evidence>
<reference evidence="6" key="1">
    <citation type="journal article" date="2023" name="Mol. Biol. Evol.">
        <title>Third-Generation Sequencing Reveals the Adaptive Role of the Epigenome in Three Deep-Sea Polychaetes.</title>
        <authorList>
            <person name="Perez M."/>
            <person name="Aroh O."/>
            <person name="Sun Y."/>
            <person name="Lan Y."/>
            <person name="Juniper S.K."/>
            <person name="Young C.R."/>
            <person name="Angers B."/>
            <person name="Qian P.Y."/>
        </authorList>
    </citation>
    <scope>NUCLEOTIDE SEQUENCE</scope>
    <source>
        <strain evidence="6">R07B-5</strain>
    </source>
</reference>
<evidence type="ECO:0000259" key="5">
    <source>
        <dbReference type="Pfam" id="PF15503"/>
    </source>
</evidence>
<comment type="caution">
    <text evidence="6">The sequence shown here is derived from an EMBL/GenBank/DDBJ whole genome shotgun (WGS) entry which is preliminary data.</text>
</comment>
<dbReference type="PANTHER" id="PTHR28625:SF1">
    <property type="entry name" value="PROTEIN PHOSPHATASE 1 REGULATORY SUBUNIT 35"/>
    <property type="match status" value="1"/>
</dbReference>
<dbReference type="InterPro" id="IPR033590">
    <property type="entry name" value="PPP1R35"/>
</dbReference>
<sequence length="388" mass="42051">MAMAQAPWPRSVDFTHTFQPPLTLTMDCADPQFTDLGQWNGPPGTQGGDLCESREAFPVTEKPVPTSVRAPTEIMWGADPSLCVTPEKPLTGSRLLTSAKSVRFNPLVEVRRRSDENSPGGHTGSNMDVHKAVDASESSLGGHDITAEMRPEVGLLDESLGPISILASDFEQDVANSGSVRSQSVISKSDEETLPQGAALHVRSSDIGSTLESGQSHDMKLTMLGAEFEESDAWLAKPGLNSSRWVTTELRQLQVNDLNVDLALRKKLASSARLRSDITEKACARVNAEGGRQFVNLLSVDVCEDELVKTVAEMTTARVKPPHPARGLQTEEFGGRDPDILDMLGEVGQQESPSVSLEALPSLQGQLRTVDVTCAFDVIKHVRAWESW</sequence>
<dbReference type="EMBL" id="JAODUO010000425">
    <property type="protein sequence ID" value="KAK2180816.1"/>
    <property type="molecule type" value="Genomic_DNA"/>
</dbReference>
<protein>
    <recommendedName>
        <fullName evidence="5">Protein phosphatase 1 regulatory subunit 35 C-terminal domain-containing protein</fullName>
    </recommendedName>
</protein>
<keyword evidence="2" id="KW-0963">Cytoplasm</keyword>
<evidence type="ECO:0000256" key="4">
    <source>
        <dbReference type="ARBA" id="ARBA00029452"/>
    </source>
</evidence>
<dbReference type="GO" id="GO:1903724">
    <property type="term" value="P:positive regulation of centriole elongation"/>
    <property type="evidence" value="ECO:0007669"/>
    <property type="project" value="TreeGrafter"/>
</dbReference>
<evidence type="ECO:0000256" key="2">
    <source>
        <dbReference type="ARBA" id="ARBA00022490"/>
    </source>
</evidence>
<keyword evidence="3" id="KW-0206">Cytoskeleton</keyword>
<gene>
    <name evidence="6" type="ORF">NP493_425g04033</name>
</gene>
<dbReference type="AlphaFoldDB" id="A0AAD9L0J3"/>
<comment type="subcellular location">
    <subcellularLocation>
        <location evidence="1">Cytoplasm</location>
        <location evidence="1">Cytoskeleton</location>
        <location evidence="1">Microtubule organizing center</location>
        <location evidence="1">Centrosome</location>
        <location evidence="1">Centriole</location>
    </subcellularLocation>
</comment>
<accession>A0AAD9L0J3</accession>
<organism evidence="6 7">
    <name type="scientific">Ridgeia piscesae</name>
    <name type="common">Tubeworm</name>
    <dbReference type="NCBI Taxonomy" id="27915"/>
    <lineage>
        <taxon>Eukaryota</taxon>
        <taxon>Metazoa</taxon>
        <taxon>Spiralia</taxon>
        <taxon>Lophotrochozoa</taxon>
        <taxon>Annelida</taxon>
        <taxon>Polychaeta</taxon>
        <taxon>Sedentaria</taxon>
        <taxon>Canalipalpata</taxon>
        <taxon>Sabellida</taxon>
        <taxon>Siboglinidae</taxon>
        <taxon>Ridgeia</taxon>
    </lineage>
</organism>
<dbReference type="GO" id="GO:0019902">
    <property type="term" value="F:phosphatase binding"/>
    <property type="evidence" value="ECO:0007669"/>
    <property type="project" value="InterPro"/>
</dbReference>
<keyword evidence="7" id="KW-1185">Reference proteome</keyword>